<keyword evidence="1" id="KW-1133">Transmembrane helix</keyword>
<keyword evidence="1" id="KW-0812">Transmembrane</keyword>
<protein>
    <submittedName>
        <fullName evidence="2">Uncharacterized protein</fullName>
    </submittedName>
</protein>
<dbReference type="GO" id="GO:0005886">
    <property type="term" value="C:plasma membrane"/>
    <property type="evidence" value="ECO:0007669"/>
    <property type="project" value="TreeGrafter"/>
</dbReference>
<dbReference type="KEGG" id="sdn:Sden_0761"/>
<feature type="transmembrane region" description="Helical" evidence="1">
    <location>
        <begin position="7"/>
        <end position="27"/>
    </location>
</feature>
<dbReference type="RefSeq" id="WP_011495216.1">
    <property type="nucleotide sequence ID" value="NC_007954.1"/>
</dbReference>
<keyword evidence="3" id="KW-1185">Reference proteome</keyword>
<feature type="transmembrane region" description="Helical" evidence="1">
    <location>
        <begin position="131"/>
        <end position="148"/>
    </location>
</feature>
<name>Q12R75_SHEDO</name>
<dbReference type="HOGENOM" id="CLU_068878_1_1_6"/>
<dbReference type="OrthoDB" id="9097160at2"/>
<dbReference type="AlphaFoldDB" id="Q12R75"/>
<reference evidence="2 3" key="1">
    <citation type="submission" date="2006-03" db="EMBL/GenBank/DDBJ databases">
        <title>Complete sequence of Shewanella denitrificans OS217.</title>
        <authorList>
            <consortium name="US DOE Joint Genome Institute"/>
            <person name="Copeland A."/>
            <person name="Lucas S."/>
            <person name="Lapidus A."/>
            <person name="Barry K."/>
            <person name="Detter J.C."/>
            <person name="Glavina del Rio T."/>
            <person name="Hammon N."/>
            <person name="Israni S."/>
            <person name="Dalin E."/>
            <person name="Tice H."/>
            <person name="Pitluck S."/>
            <person name="Brettin T."/>
            <person name="Bruce D."/>
            <person name="Han C."/>
            <person name="Tapia R."/>
            <person name="Gilna P."/>
            <person name="Kiss H."/>
            <person name="Schmutz J."/>
            <person name="Larimer F."/>
            <person name="Land M."/>
            <person name="Hauser L."/>
            <person name="Kyrpides N."/>
            <person name="Lykidis A."/>
            <person name="Richardson P."/>
        </authorList>
    </citation>
    <scope>NUCLEOTIDE SEQUENCE [LARGE SCALE GENOMIC DNA]</scope>
    <source>
        <strain evidence="3">OS217 / ATCC BAA-1090 / DSM 15013</strain>
    </source>
</reference>
<gene>
    <name evidence="2" type="ordered locus">Sden_0761</name>
</gene>
<organism evidence="2 3">
    <name type="scientific">Shewanella denitrificans (strain OS217 / ATCC BAA-1090 / DSM 15013)</name>
    <dbReference type="NCBI Taxonomy" id="318161"/>
    <lineage>
        <taxon>Bacteria</taxon>
        <taxon>Pseudomonadati</taxon>
        <taxon>Pseudomonadota</taxon>
        <taxon>Gammaproteobacteria</taxon>
        <taxon>Alteromonadales</taxon>
        <taxon>Shewanellaceae</taxon>
        <taxon>Shewanella</taxon>
    </lineage>
</organism>
<dbReference type="PANTHER" id="PTHR34821:SF2">
    <property type="entry name" value="INNER MEMBRANE PROTEIN YDCZ"/>
    <property type="match status" value="1"/>
</dbReference>
<dbReference type="STRING" id="318161.Sden_0761"/>
<dbReference type="eggNOG" id="COG3238">
    <property type="taxonomic scope" value="Bacteria"/>
</dbReference>
<proteinExistence type="predicted"/>
<evidence type="ECO:0000313" key="2">
    <source>
        <dbReference type="EMBL" id="ABE54051.1"/>
    </source>
</evidence>
<dbReference type="InterPro" id="IPR006750">
    <property type="entry name" value="YdcZ"/>
</dbReference>
<feature type="transmembrane region" description="Helical" evidence="1">
    <location>
        <begin position="98"/>
        <end position="119"/>
    </location>
</feature>
<dbReference type="Pfam" id="PF04657">
    <property type="entry name" value="DMT_YdcZ"/>
    <property type="match status" value="1"/>
</dbReference>
<sequence length="151" mass="16096">MTLFQQPIFYGLLMCAAGIGIPVMAALNAGLGTKLNSPALATSILFMVGGTVSLIYLLITGIPRATIQGPIPILFFSGGLFVIFYILSITWVGPKFGIGNAVCLVLLGQLISTSVIDHYGFFGAIRYSMSTTRLIGLGLMILGVFLTVRRF</sequence>
<keyword evidence="1" id="KW-0472">Membrane</keyword>
<evidence type="ECO:0000256" key="1">
    <source>
        <dbReference type="SAM" id="Phobius"/>
    </source>
</evidence>
<dbReference type="Proteomes" id="UP000001982">
    <property type="component" value="Chromosome"/>
</dbReference>
<dbReference type="PANTHER" id="PTHR34821">
    <property type="entry name" value="INNER MEMBRANE PROTEIN YDCZ"/>
    <property type="match status" value="1"/>
</dbReference>
<evidence type="ECO:0000313" key="3">
    <source>
        <dbReference type="Proteomes" id="UP000001982"/>
    </source>
</evidence>
<dbReference type="EMBL" id="CP000302">
    <property type="protein sequence ID" value="ABE54051.1"/>
    <property type="molecule type" value="Genomic_DNA"/>
</dbReference>
<feature type="transmembrane region" description="Helical" evidence="1">
    <location>
        <begin position="39"/>
        <end position="59"/>
    </location>
</feature>
<accession>Q12R75</accession>
<feature type="transmembrane region" description="Helical" evidence="1">
    <location>
        <begin position="71"/>
        <end position="92"/>
    </location>
</feature>